<proteinExistence type="predicted"/>
<keyword evidence="2" id="KW-0732">Signal</keyword>
<feature type="signal peptide" evidence="2">
    <location>
        <begin position="1"/>
        <end position="23"/>
    </location>
</feature>
<evidence type="ECO:0000256" key="1">
    <source>
        <dbReference type="SAM" id="MobiDB-lite"/>
    </source>
</evidence>
<feature type="chain" id="PRO_5016101629" evidence="2">
    <location>
        <begin position="24"/>
        <end position="122"/>
    </location>
</feature>
<dbReference type="Proteomes" id="UP000247903">
    <property type="component" value="Unassembled WGS sequence"/>
</dbReference>
<organism evidence="3 4">
    <name type="scientific">Flavobacterium cheongpyeongense</name>
    <dbReference type="NCBI Taxonomy" id="2212651"/>
    <lineage>
        <taxon>Bacteria</taxon>
        <taxon>Pseudomonadati</taxon>
        <taxon>Bacteroidota</taxon>
        <taxon>Flavobacteriia</taxon>
        <taxon>Flavobacteriales</taxon>
        <taxon>Flavobacteriaceae</taxon>
        <taxon>Flavobacterium</taxon>
    </lineage>
</organism>
<name>A0A2V4BPV8_9FLAO</name>
<gene>
    <name evidence="3" type="ORF">DMB65_10055</name>
</gene>
<keyword evidence="4" id="KW-1185">Reference proteome</keyword>
<evidence type="ECO:0000256" key="2">
    <source>
        <dbReference type="SAM" id="SignalP"/>
    </source>
</evidence>
<feature type="region of interest" description="Disordered" evidence="1">
    <location>
        <begin position="29"/>
        <end position="66"/>
    </location>
</feature>
<feature type="compositionally biased region" description="Basic and acidic residues" evidence="1">
    <location>
        <begin position="29"/>
        <end position="54"/>
    </location>
</feature>
<comment type="caution">
    <text evidence="3">The sequence shown here is derived from an EMBL/GenBank/DDBJ whole genome shotgun (WGS) entry which is preliminary data.</text>
</comment>
<accession>A0A2V4BPV8</accession>
<dbReference type="EMBL" id="QJHK01000007">
    <property type="protein sequence ID" value="PXY40911.1"/>
    <property type="molecule type" value="Genomic_DNA"/>
</dbReference>
<reference evidence="3 4" key="1">
    <citation type="submission" date="2018-05" db="EMBL/GenBank/DDBJ databases">
        <title>Flavobacterium sp. strain IMCC34759, incomplete genome.</title>
        <authorList>
            <person name="Joung Y."/>
            <person name="Cho J."/>
        </authorList>
    </citation>
    <scope>NUCLEOTIDE SEQUENCE [LARGE SCALE GENOMIC DNA]</scope>
    <source>
        <strain evidence="3 4">IMCC34759</strain>
    </source>
</reference>
<feature type="compositionally biased region" description="Basic residues" evidence="1">
    <location>
        <begin position="55"/>
        <end position="66"/>
    </location>
</feature>
<protein>
    <submittedName>
        <fullName evidence="3">Uncharacterized protein</fullName>
    </submittedName>
</protein>
<evidence type="ECO:0000313" key="4">
    <source>
        <dbReference type="Proteomes" id="UP000247903"/>
    </source>
</evidence>
<sequence length="122" mass="13696">MKNFHIIFILLLGFYLMPSHVFACGNKSEKHSSKTEMSSKTEKKDCCESSSESKNKRHNSCGGKCKHSKCICAASCSGFSAFFAVSLKFNRYVFSNEKQKFYSSETFISSGFSSLWLIPKIG</sequence>
<dbReference type="AlphaFoldDB" id="A0A2V4BPV8"/>
<dbReference type="RefSeq" id="WP_110306519.1">
    <property type="nucleotide sequence ID" value="NZ_QJHK01000007.1"/>
</dbReference>
<evidence type="ECO:0000313" key="3">
    <source>
        <dbReference type="EMBL" id="PXY40911.1"/>
    </source>
</evidence>